<dbReference type="InterPro" id="IPR012340">
    <property type="entry name" value="NA-bd_OB-fold"/>
</dbReference>
<feature type="compositionally biased region" description="Basic and acidic residues" evidence="4">
    <location>
        <begin position="190"/>
        <end position="201"/>
    </location>
</feature>
<evidence type="ECO:0000256" key="2">
    <source>
        <dbReference type="ARBA" id="ARBA00022454"/>
    </source>
</evidence>
<dbReference type="CDD" id="cd03524">
    <property type="entry name" value="RPA2_OBF_family"/>
    <property type="match status" value="1"/>
</dbReference>
<accession>A0AA39GE83</accession>
<dbReference type="InterPro" id="IPR018856">
    <property type="entry name" value="Stn1_N"/>
</dbReference>
<organism evidence="6 7">
    <name type="scientific">Sarocladium strictum</name>
    <name type="common">Black bundle disease fungus</name>
    <name type="synonym">Acremonium strictum</name>
    <dbReference type="NCBI Taxonomy" id="5046"/>
    <lineage>
        <taxon>Eukaryota</taxon>
        <taxon>Fungi</taxon>
        <taxon>Dikarya</taxon>
        <taxon>Ascomycota</taxon>
        <taxon>Pezizomycotina</taxon>
        <taxon>Sordariomycetes</taxon>
        <taxon>Hypocreomycetidae</taxon>
        <taxon>Hypocreales</taxon>
        <taxon>Sarocladiaceae</taxon>
        <taxon>Sarocladium</taxon>
    </lineage>
</organism>
<keyword evidence="7" id="KW-1185">Reference proteome</keyword>
<dbReference type="Gene3D" id="2.40.50.140">
    <property type="entry name" value="Nucleic acid-binding proteins"/>
    <property type="match status" value="1"/>
</dbReference>
<protein>
    <recommendedName>
        <fullName evidence="5">CST complex subunit Stn1 N-terminal domain-containing protein</fullName>
    </recommendedName>
</protein>
<feature type="compositionally biased region" description="Polar residues" evidence="4">
    <location>
        <begin position="217"/>
        <end position="231"/>
    </location>
</feature>
<evidence type="ECO:0000313" key="7">
    <source>
        <dbReference type="Proteomes" id="UP001175261"/>
    </source>
</evidence>
<dbReference type="GO" id="GO:0000781">
    <property type="term" value="C:chromosome, telomeric region"/>
    <property type="evidence" value="ECO:0007669"/>
    <property type="project" value="UniProtKB-SubCell"/>
</dbReference>
<sequence>MGINEKATLYPRYCFHLSPTWPVWCFFKAAEIHALDKHDGFEGEQFFFYNNLPIKWVRIVGLVVAIDDFAGRRVFTIDDSSGACIEVLETLTASPRPEKNAQAGTAGNTGDAATVPHTAKVSAYPDIDVGHVVEIKGGLSEFRDEKQITVEKLLLVRSTMEEVILWEKRTKFRKEILEKPWVLDSRELRKAQKEADKDKARAAKKRVRASEREHSKASQQKGGIGSASQPVNLRELLRGSKGKFGALGL</sequence>
<proteinExistence type="predicted"/>
<dbReference type="SUPFAM" id="SSF50249">
    <property type="entry name" value="Nucleic acid-binding proteins"/>
    <property type="match status" value="1"/>
</dbReference>
<dbReference type="Proteomes" id="UP001175261">
    <property type="component" value="Unassembled WGS sequence"/>
</dbReference>
<evidence type="ECO:0000256" key="3">
    <source>
        <dbReference type="ARBA" id="ARBA00022895"/>
    </source>
</evidence>
<evidence type="ECO:0000313" key="6">
    <source>
        <dbReference type="EMBL" id="KAK0385421.1"/>
    </source>
</evidence>
<feature type="domain" description="CST complex subunit Stn1 N-terminal" evidence="5">
    <location>
        <begin position="45"/>
        <end position="87"/>
    </location>
</feature>
<keyword evidence="2" id="KW-0158">Chromosome</keyword>
<feature type="domain" description="CST complex subunit Stn1 N-terminal" evidence="5">
    <location>
        <begin position="129"/>
        <end position="202"/>
    </location>
</feature>
<name>A0AA39GE83_SARSR</name>
<feature type="region of interest" description="Disordered" evidence="4">
    <location>
        <begin position="190"/>
        <end position="234"/>
    </location>
</feature>
<evidence type="ECO:0000256" key="4">
    <source>
        <dbReference type="SAM" id="MobiDB-lite"/>
    </source>
</evidence>
<reference evidence="6" key="1">
    <citation type="submission" date="2022-10" db="EMBL/GenBank/DDBJ databases">
        <title>Determination and structural analysis of whole genome sequence of Sarocladium strictum F4-1.</title>
        <authorList>
            <person name="Hu L."/>
            <person name="Jiang Y."/>
        </authorList>
    </citation>
    <scope>NUCLEOTIDE SEQUENCE</scope>
    <source>
        <strain evidence="6">F4-1</strain>
    </source>
</reference>
<comment type="caution">
    <text evidence="6">The sequence shown here is derived from an EMBL/GenBank/DDBJ whole genome shotgun (WGS) entry which is preliminary data.</text>
</comment>
<evidence type="ECO:0000256" key="1">
    <source>
        <dbReference type="ARBA" id="ARBA00004574"/>
    </source>
</evidence>
<dbReference type="Pfam" id="PF10451">
    <property type="entry name" value="Stn1"/>
    <property type="match status" value="2"/>
</dbReference>
<keyword evidence="3" id="KW-0779">Telomere</keyword>
<dbReference type="AlphaFoldDB" id="A0AA39GE83"/>
<evidence type="ECO:0000259" key="5">
    <source>
        <dbReference type="Pfam" id="PF10451"/>
    </source>
</evidence>
<dbReference type="EMBL" id="JAPDFR010000007">
    <property type="protein sequence ID" value="KAK0385421.1"/>
    <property type="molecule type" value="Genomic_DNA"/>
</dbReference>
<comment type="subcellular location">
    <subcellularLocation>
        <location evidence="1">Chromosome</location>
        <location evidence="1">Telomere</location>
    </subcellularLocation>
</comment>
<gene>
    <name evidence="6" type="ORF">NLU13_7897</name>
</gene>